<dbReference type="AlphaFoldDB" id="A0A845MK94"/>
<dbReference type="EMBL" id="WTVA01000015">
    <property type="protein sequence ID" value="MZR23647.1"/>
    <property type="molecule type" value="Genomic_DNA"/>
</dbReference>
<gene>
    <name evidence="1" type="ORF">GQF03_15015</name>
</gene>
<dbReference type="PANTHER" id="PTHR42941:SF1">
    <property type="entry name" value="SLL1037 PROTEIN"/>
    <property type="match status" value="1"/>
</dbReference>
<comment type="caution">
    <text evidence="1">The sequence shown here is derived from an EMBL/GenBank/DDBJ whole genome shotgun (WGS) entry which is preliminary data.</text>
</comment>
<dbReference type="OrthoDB" id="9776669at2"/>
<dbReference type="Gene3D" id="3.40.190.10">
    <property type="entry name" value="Periplasmic binding protein-like II"/>
    <property type="match status" value="2"/>
</dbReference>
<dbReference type="NCBIfam" id="TIGR02122">
    <property type="entry name" value="TRAP_TAXI"/>
    <property type="match status" value="1"/>
</dbReference>
<reference evidence="1 2" key="1">
    <citation type="journal article" date="2014" name="Int. J. Syst. Evol. Microbiol.">
        <title>Sneathiella chungangensis sp. nov., isolated from a marine sand, and emended description of the genus Sneathiella.</title>
        <authorList>
            <person name="Siamphan C."/>
            <person name="Kim H."/>
            <person name="Lee J.S."/>
            <person name="Kim W."/>
        </authorList>
    </citation>
    <scope>NUCLEOTIDE SEQUENCE [LARGE SCALE GENOMIC DNA]</scope>
    <source>
        <strain evidence="1 2">KCTC 32476</strain>
    </source>
</reference>
<sequence>MPQKEGWAILNVNPTARLGLLASVLILLTVTFGAVTAQQISFLRIGTGSTAGTYYPIGTLLASVISNPPGSRACESGGSCGVPGLIATAQTTHGSVDNISGVSKGVFETALAQSDVVAAAFNGTGIYAKKKPVKSLRVIANLYPEDVHLVVRHDAGIKNVKDLKGKRVSIDVPGSGTRENAKQILRAYGLSTKDIDAITAVPDKAVSLMLADKLDAFFIVAGYPVTAVSELADVGKIDLLPISGKIIDDFVAKHGYYSVSDIPEGTYAGVGAIPTLAVSTQWIVDADTPEDLVYAITQALWNNRNRHLLDRGHAKGLLIHLDTATKGVSIPLHPGAARYYKEVGVLTD</sequence>
<proteinExistence type="predicted"/>
<protein>
    <submittedName>
        <fullName evidence="1">TAXI family TRAP transporter solute-binding subunit</fullName>
    </submittedName>
</protein>
<organism evidence="1 2">
    <name type="scientific">Sneathiella chungangensis</name>
    <dbReference type="NCBI Taxonomy" id="1418234"/>
    <lineage>
        <taxon>Bacteria</taxon>
        <taxon>Pseudomonadati</taxon>
        <taxon>Pseudomonadota</taxon>
        <taxon>Alphaproteobacteria</taxon>
        <taxon>Sneathiellales</taxon>
        <taxon>Sneathiellaceae</taxon>
        <taxon>Sneathiella</taxon>
    </lineage>
</organism>
<dbReference type="Proteomes" id="UP000445696">
    <property type="component" value="Unassembled WGS sequence"/>
</dbReference>
<evidence type="ECO:0000313" key="1">
    <source>
        <dbReference type="EMBL" id="MZR23647.1"/>
    </source>
</evidence>
<dbReference type="RefSeq" id="WP_161340095.1">
    <property type="nucleotide sequence ID" value="NZ_JBHSDG010000003.1"/>
</dbReference>
<dbReference type="Pfam" id="PF16868">
    <property type="entry name" value="NMT1_3"/>
    <property type="match status" value="1"/>
</dbReference>
<evidence type="ECO:0000313" key="2">
    <source>
        <dbReference type="Proteomes" id="UP000445696"/>
    </source>
</evidence>
<dbReference type="PANTHER" id="PTHR42941">
    <property type="entry name" value="SLL1037 PROTEIN"/>
    <property type="match status" value="1"/>
</dbReference>
<name>A0A845MK94_9PROT</name>
<dbReference type="InterPro" id="IPR011852">
    <property type="entry name" value="TRAP_TAXI"/>
</dbReference>
<keyword evidence="2" id="KW-1185">Reference proteome</keyword>
<dbReference type="SUPFAM" id="SSF53850">
    <property type="entry name" value="Periplasmic binding protein-like II"/>
    <property type="match status" value="1"/>
</dbReference>
<accession>A0A845MK94</accession>